<proteinExistence type="inferred from homology"/>
<evidence type="ECO:0000256" key="9">
    <source>
        <dbReference type="ARBA" id="ARBA00023004"/>
    </source>
</evidence>
<comment type="cofactor">
    <cofactor evidence="1">
        <name>[4Fe-4S] cluster</name>
        <dbReference type="ChEBI" id="CHEBI:49883"/>
    </cofactor>
</comment>
<keyword evidence="6" id="KW-0949">S-adenosyl-L-methionine</keyword>
<evidence type="ECO:0000313" key="13">
    <source>
        <dbReference type="EMBL" id="HJC40287.1"/>
    </source>
</evidence>
<evidence type="ECO:0000256" key="5">
    <source>
        <dbReference type="ARBA" id="ARBA00022485"/>
    </source>
</evidence>
<evidence type="ECO:0000256" key="4">
    <source>
        <dbReference type="ARBA" id="ARBA00014281"/>
    </source>
</evidence>
<dbReference type="InterPro" id="IPR001989">
    <property type="entry name" value="Radical_activat_CS"/>
</dbReference>
<dbReference type="PROSITE" id="PS01087">
    <property type="entry name" value="RADICAL_ACTIVATING"/>
    <property type="match status" value="1"/>
</dbReference>
<reference evidence="13" key="1">
    <citation type="journal article" date="2021" name="PeerJ">
        <title>Extensive microbial diversity within the chicken gut microbiome revealed by metagenomics and culture.</title>
        <authorList>
            <person name="Gilroy R."/>
            <person name="Ravi A."/>
            <person name="Getino M."/>
            <person name="Pursley I."/>
            <person name="Horton D.L."/>
            <person name="Alikhan N.F."/>
            <person name="Baker D."/>
            <person name="Gharbi K."/>
            <person name="Hall N."/>
            <person name="Watson M."/>
            <person name="Adriaenssens E.M."/>
            <person name="Foster-Nyarko E."/>
            <person name="Jarju S."/>
            <person name="Secka A."/>
            <person name="Antonio M."/>
            <person name="Oren A."/>
            <person name="Chaudhuri R.R."/>
            <person name="La Ragione R."/>
            <person name="Hildebrand F."/>
            <person name="Pallen M.J."/>
        </authorList>
    </citation>
    <scope>NUCLEOTIDE SEQUENCE</scope>
    <source>
        <strain evidence="13">CHK186-1790</strain>
    </source>
</reference>
<dbReference type="InterPro" id="IPR058240">
    <property type="entry name" value="rSAM_sf"/>
</dbReference>
<accession>A0A9D2SZ01</accession>
<evidence type="ECO:0000256" key="12">
    <source>
        <dbReference type="PIRNR" id="PIRNR000368"/>
    </source>
</evidence>
<dbReference type="SFLD" id="SFLDS00029">
    <property type="entry name" value="Radical_SAM"/>
    <property type="match status" value="1"/>
</dbReference>
<dbReference type="CDD" id="cd01335">
    <property type="entry name" value="Radical_SAM"/>
    <property type="match status" value="1"/>
</dbReference>
<gene>
    <name evidence="13" type="primary">nrdG</name>
    <name evidence="13" type="ORF">H9701_01865</name>
</gene>
<dbReference type="InterPro" id="IPR013785">
    <property type="entry name" value="Aldolase_TIM"/>
</dbReference>
<evidence type="ECO:0000313" key="14">
    <source>
        <dbReference type="Proteomes" id="UP000823882"/>
    </source>
</evidence>
<evidence type="ECO:0000256" key="2">
    <source>
        <dbReference type="ARBA" id="ARBA00003852"/>
    </source>
</evidence>
<dbReference type="PIRSF" id="PIRSF000368">
    <property type="entry name" value="NrdG"/>
    <property type="match status" value="1"/>
</dbReference>
<evidence type="ECO:0000256" key="3">
    <source>
        <dbReference type="ARBA" id="ARBA00009777"/>
    </source>
</evidence>
<organism evidence="13 14">
    <name type="scientific">Candidatus Intestinimonas pullistercoris</name>
    <dbReference type="NCBI Taxonomy" id="2838623"/>
    <lineage>
        <taxon>Bacteria</taxon>
        <taxon>Bacillati</taxon>
        <taxon>Bacillota</taxon>
        <taxon>Clostridia</taxon>
        <taxon>Eubacteriales</taxon>
        <taxon>Intestinimonas</taxon>
    </lineage>
</organism>
<keyword evidence="5" id="KW-0004">4Fe-4S</keyword>
<dbReference type="InterPro" id="IPR012837">
    <property type="entry name" value="NrdG"/>
</dbReference>
<dbReference type="AlphaFoldDB" id="A0A9D2SZ01"/>
<dbReference type="PANTHER" id="PTHR30352">
    <property type="entry name" value="PYRUVATE FORMATE-LYASE-ACTIVATING ENZYME"/>
    <property type="match status" value="1"/>
</dbReference>
<comment type="caution">
    <text evidence="13">The sequence shown here is derived from an EMBL/GenBank/DDBJ whole genome shotgun (WGS) entry which is preliminary data.</text>
</comment>
<dbReference type="GO" id="GO:0046872">
    <property type="term" value="F:metal ion binding"/>
    <property type="evidence" value="ECO:0007669"/>
    <property type="project" value="UniProtKB-KW"/>
</dbReference>
<dbReference type="EC" id="1.97.1.-" evidence="12"/>
<keyword evidence="7" id="KW-0479">Metal-binding</keyword>
<dbReference type="SFLD" id="SFLDG01066">
    <property type="entry name" value="organic_radical-activating_enz"/>
    <property type="match status" value="1"/>
</dbReference>
<dbReference type="PANTHER" id="PTHR30352:SF2">
    <property type="entry name" value="ANAEROBIC RIBONUCLEOSIDE-TRIPHOSPHATE REDUCTASE-ACTIVATING PROTEIN"/>
    <property type="match status" value="1"/>
</dbReference>
<keyword evidence="10" id="KW-0411">Iron-sulfur</keyword>
<dbReference type="EMBL" id="DWWJ01000032">
    <property type="protein sequence ID" value="HJC40287.1"/>
    <property type="molecule type" value="Genomic_DNA"/>
</dbReference>
<dbReference type="GO" id="GO:0051539">
    <property type="term" value="F:4 iron, 4 sulfur cluster binding"/>
    <property type="evidence" value="ECO:0007669"/>
    <property type="project" value="UniProtKB-KW"/>
</dbReference>
<dbReference type="GO" id="GO:0043365">
    <property type="term" value="F:[formate-C-acetyltransferase]-activating enzyme activity"/>
    <property type="evidence" value="ECO:0007669"/>
    <property type="project" value="InterPro"/>
</dbReference>
<comment type="similarity">
    <text evidence="3 12">Belongs to the organic radical-activating enzymes family.</text>
</comment>
<protein>
    <recommendedName>
        <fullName evidence="4 12">Anaerobic ribonucleoside-triphosphate reductase-activating protein</fullName>
        <ecNumber evidence="12">1.97.1.-</ecNumber>
    </recommendedName>
</protein>
<evidence type="ECO:0000256" key="7">
    <source>
        <dbReference type="ARBA" id="ARBA00022723"/>
    </source>
</evidence>
<comment type="function">
    <text evidence="2 12">Activation of anaerobic ribonucleoside-triphosphate reductase under anaerobic conditions by generation of an organic free radical, using S-adenosylmethionine and reduced flavodoxin as cosubstrates to produce 5'-deoxy-adenosine.</text>
</comment>
<dbReference type="GO" id="GO:0004748">
    <property type="term" value="F:ribonucleoside-diphosphate reductase activity, thioredoxin disulfide as acceptor"/>
    <property type="evidence" value="ECO:0007669"/>
    <property type="project" value="TreeGrafter"/>
</dbReference>
<dbReference type="Pfam" id="PF13353">
    <property type="entry name" value="Fer4_12"/>
    <property type="match status" value="1"/>
</dbReference>
<dbReference type="InterPro" id="IPR007197">
    <property type="entry name" value="rSAM"/>
</dbReference>
<keyword evidence="8 12" id="KW-0560">Oxidoreductase</keyword>
<evidence type="ECO:0000256" key="11">
    <source>
        <dbReference type="ARBA" id="ARBA00047365"/>
    </source>
</evidence>
<dbReference type="NCBIfam" id="TIGR02491">
    <property type="entry name" value="NrdG"/>
    <property type="match status" value="1"/>
</dbReference>
<dbReference type="Proteomes" id="UP000823882">
    <property type="component" value="Unassembled WGS sequence"/>
</dbReference>
<dbReference type="SFLD" id="SFLDF00299">
    <property type="entry name" value="anaerobic_ribonucleoside-triph"/>
    <property type="match status" value="1"/>
</dbReference>
<dbReference type="SUPFAM" id="SSF102114">
    <property type="entry name" value="Radical SAM enzymes"/>
    <property type="match status" value="1"/>
</dbReference>
<name>A0A9D2SZ01_9FIRM</name>
<evidence type="ECO:0000256" key="1">
    <source>
        <dbReference type="ARBA" id="ARBA00001966"/>
    </source>
</evidence>
<evidence type="ECO:0000256" key="10">
    <source>
        <dbReference type="ARBA" id="ARBA00023014"/>
    </source>
</evidence>
<evidence type="ECO:0000256" key="8">
    <source>
        <dbReference type="ARBA" id="ARBA00023002"/>
    </source>
</evidence>
<evidence type="ECO:0000256" key="6">
    <source>
        <dbReference type="ARBA" id="ARBA00022691"/>
    </source>
</evidence>
<reference evidence="13" key="2">
    <citation type="submission" date="2021-04" db="EMBL/GenBank/DDBJ databases">
        <authorList>
            <person name="Gilroy R."/>
        </authorList>
    </citation>
    <scope>NUCLEOTIDE SEQUENCE</scope>
    <source>
        <strain evidence="13">CHK186-1790</strain>
    </source>
</reference>
<comment type="catalytic activity">
    <reaction evidence="11">
        <text>glycyl-[protein] + reduced [flavodoxin] + S-adenosyl-L-methionine = glycin-2-yl radical-[protein] + semiquinone [flavodoxin] + 5'-deoxyadenosine + L-methionine + H(+)</text>
        <dbReference type="Rhea" id="RHEA:61976"/>
        <dbReference type="Rhea" id="RHEA-COMP:10622"/>
        <dbReference type="Rhea" id="RHEA-COMP:14480"/>
        <dbReference type="Rhea" id="RHEA-COMP:15993"/>
        <dbReference type="Rhea" id="RHEA-COMP:15994"/>
        <dbReference type="ChEBI" id="CHEBI:15378"/>
        <dbReference type="ChEBI" id="CHEBI:17319"/>
        <dbReference type="ChEBI" id="CHEBI:29947"/>
        <dbReference type="ChEBI" id="CHEBI:32722"/>
        <dbReference type="ChEBI" id="CHEBI:57618"/>
        <dbReference type="ChEBI" id="CHEBI:57844"/>
        <dbReference type="ChEBI" id="CHEBI:59789"/>
        <dbReference type="ChEBI" id="CHEBI:140311"/>
    </reaction>
</comment>
<sequence length="175" mass="19383">MRIANWISDSIVDGPGLRLTVFTQGCPHRCPGCHNPETWDPAGGREVPLEELEALLAGNPLLQGLTLSGGEPFLQAEDCASLAWRAHRRGLDVWTYTGYRYEDLVEAGRADWEALLAATDVLVDGPFLQAQKSYAALFRGSDNQRLIDLRQTRTAGQVVLWTRPDPLRHFTGPES</sequence>
<dbReference type="InterPro" id="IPR034457">
    <property type="entry name" value="Organic_radical-activating"/>
</dbReference>
<dbReference type="Gene3D" id="3.20.20.70">
    <property type="entry name" value="Aldolase class I"/>
    <property type="match status" value="1"/>
</dbReference>
<keyword evidence="9" id="KW-0408">Iron</keyword>
<dbReference type="SFLD" id="SFLDG01063">
    <property type="entry name" value="activating_enzymes__group_1"/>
    <property type="match status" value="1"/>
</dbReference>